<sequence>MQHWRKRMAIYRTGQASMDAQGYITGYDTKWREQLTLIRPGATIVFLTQPLQIAVITEVINDTSIRAITTGGAVVTRSNYAILLHDSITVDGLAQDVAETLRYYQSKETEIADAIEFFRDFDLEGLKDLVNQVKQGAESAKQSAAAAKTSETNSKASETNAKASENAANASKNAAKNSQDAALASQNAAKTSETNAKNSENSANASKSEAARSASDALDSKNAAKASEDKAKEYADSINPANILNKNNNLSDVEDKGEARKNLSVDRLLQGNDVNGETVVSSADGTKRIFVKNNGDWGMWDSTSKSDVALPINKGGTGAKNAPGARKNLDAPGLNVSNTFVGSQLFKGSQDAVKIQRSSDESSSGCWTVYLSADGQPGFRAGFYGPNYAIYSYRNNSALIKRCMLLTPGGDVSFGGEIIGNNVVAGSSVEARGNGKRAVLRTWPNDVSVSNSVSNKFLQLRDNGEIAYDNKLIAYNGLAASGTFAMTVPSIKVTTANGGFRIDGTASTNNQPLHVTGYNSAGTRLWFLGKDTGTSALFLNDITSSKVELHTDGVVLGTKNFAGKAYIQASSLEIDRPSGKYFKMLNDGNSSNPATFSLWGNGNDRPSVIEWSFDNGPGWGFYCQLNKDNSKYLQVNGHVNATAFNQASDRDLKDNIEEIENATESLRKMSGYTYTLKENGLPYAGVIAQEVMEAIPEAVGGFTQYTDLAGPTKDGNQLVGEERFLSVDYGAVTGLLVKVCRESDDRISKLEKEVAELKAVVSALINKPTTLES</sequence>
<keyword evidence="2" id="KW-1227">Viral tail protein</keyword>
<accession>A0A5B8RMD2</accession>
<feature type="compositionally biased region" description="Low complexity" evidence="4">
    <location>
        <begin position="195"/>
        <end position="215"/>
    </location>
</feature>
<keyword evidence="7" id="KW-1185">Reference proteome</keyword>
<reference evidence="6 7" key="1">
    <citation type="submission" date="2019-06" db="EMBL/GenBank/DDBJ databases">
        <authorList>
            <person name="Li Q."/>
            <person name="Teng T."/>
        </authorList>
    </citation>
    <scope>NUCLEOTIDE SEQUENCE [LARGE SCALE GENOMIC DNA]</scope>
</reference>
<feature type="region of interest" description="Disordered" evidence="4">
    <location>
        <begin position="141"/>
        <end position="233"/>
    </location>
</feature>
<dbReference type="GeneID" id="56137237"/>
<dbReference type="InterPro" id="IPR030392">
    <property type="entry name" value="S74_ICA"/>
</dbReference>
<feature type="compositionally biased region" description="Polar residues" evidence="4">
    <location>
        <begin position="184"/>
        <end position="194"/>
    </location>
</feature>
<evidence type="ECO:0000313" key="6">
    <source>
        <dbReference type="EMBL" id="QEA10100.1"/>
    </source>
</evidence>
<evidence type="ECO:0000313" key="7">
    <source>
        <dbReference type="Proteomes" id="UP000321526"/>
    </source>
</evidence>
<dbReference type="Proteomes" id="UP000321526">
    <property type="component" value="Segment"/>
</dbReference>
<feature type="domain" description="Peptidase S74" evidence="5">
    <location>
        <begin position="648"/>
        <end position="754"/>
    </location>
</feature>
<evidence type="ECO:0000256" key="1">
    <source>
        <dbReference type="ARBA" id="ARBA00004328"/>
    </source>
</evidence>
<keyword evidence="3" id="KW-0175">Coiled coil</keyword>
<dbReference type="PROSITE" id="PS51688">
    <property type="entry name" value="ICA"/>
    <property type="match status" value="1"/>
</dbReference>
<organism evidence="6 7">
    <name type="scientific">Escherichia phage Henu8</name>
    <dbReference type="NCBI Taxonomy" id="2596677"/>
    <lineage>
        <taxon>Viruses</taxon>
        <taxon>Duplodnaviria</taxon>
        <taxon>Heunggongvirae</taxon>
        <taxon>Uroviricota</taxon>
        <taxon>Caudoviricetes</taxon>
        <taxon>Drexlerviridae</taxon>
        <taxon>Tempevirinae</taxon>
        <taxon>Hanrivervirus</taxon>
        <taxon>Hanrivervirus henu8</taxon>
    </lineage>
</organism>
<dbReference type="EMBL" id="MN055691">
    <property type="protein sequence ID" value="QEA10100.1"/>
    <property type="molecule type" value="Genomic_DNA"/>
</dbReference>
<name>A0A5B8RMD2_9CAUD</name>
<feature type="coiled-coil region" evidence="3">
    <location>
        <begin position="740"/>
        <end position="767"/>
    </location>
</feature>
<dbReference type="RefSeq" id="YP_009904955.1">
    <property type="nucleotide sequence ID" value="NC_049853.1"/>
</dbReference>
<dbReference type="KEGG" id="vg:56137237"/>
<dbReference type="GO" id="GO:0098015">
    <property type="term" value="C:virus tail"/>
    <property type="evidence" value="ECO:0007669"/>
    <property type="project" value="UniProtKB-KW"/>
</dbReference>
<dbReference type="Pfam" id="PF13884">
    <property type="entry name" value="Peptidase_S74"/>
    <property type="match status" value="1"/>
</dbReference>
<evidence type="ECO:0000256" key="3">
    <source>
        <dbReference type="SAM" id="Coils"/>
    </source>
</evidence>
<feature type="compositionally biased region" description="Low complexity" evidence="4">
    <location>
        <begin position="141"/>
        <end position="182"/>
    </location>
</feature>
<keyword evidence="2" id="KW-0946">Virion</keyword>
<evidence type="ECO:0000256" key="4">
    <source>
        <dbReference type="SAM" id="MobiDB-lite"/>
    </source>
</evidence>
<evidence type="ECO:0000259" key="5">
    <source>
        <dbReference type="PROSITE" id="PS51688"/>
    </source>
</evidence>
<comment type="subcellular location">
    <subcellularLocation>
        <location evidence="1">Virion</location>
    </subcellularLocation>
</comment>
<evidence type="ECO:0000256" key="2">
    <source>
        <dbReference type="ARBA" id="ARBA00022732"/>
    </source>
</evidence>
<proteinExistence type="predicted"/>
<protein>
    <submittedName>
        <fullName evidence="6">Tail fiber protein</fullName>
    </submittedName>
</protein>